<dbReference type="SUPFAM" id="SSF109604">
    <property type="entry name" value="HD-domain/PDEase-like"/>
    <property type="match status" value="1"/>
</dbReference>
<dbReference type="PROSITE" id="PS51831">
    <property type="entry name" value="HD"/>
    <property type="match status" value="1"/>
</dbReference>
<dbReference type="HAMAP" id="MF_01212">
    <property type="entry name" value="dGTPase_type2"/>
    <property type="match status" value="1"/>
</dbReference>
<dbReference type="PANTHER" id="PTHR11373">
    <property type="entry name" value="DEOXYNUCLEOSIDE TRIPHOSPHATE TRIPHOSPHOHYDROLASE"/>
    <property type="match status" value="1"/>
</dbReference>
<organism evidence="4 5">
    <name type="scientific">Phototrophicus methaneseepsis</name>
    <dbReference type="NCBI Taxonomy" id="2710758"/>
    <lineage>
        <taxon>Bacteria</taxon>
        <taxon>Bacillati</taxon>
        <taxon>Chloroflexota</taxon>
        <taxon>Candidatus Thermofontia</taxon>
        <taxon>Phototrophicales</taxon>
        <taxon>Phototrophicaceae</taxon>
        <taxon>Phototrophicus</taxon>
    </lineage>
</organism>
<dbReference type="InterPro" id="IPR006674">
    <property type="entry name" value="HD_domain"/>
</dbReference>
<dbReference type="InterPro" id="IPR023023">
    <property type="entry name" value="dNTPase_2"/>
</dbReference>
<dbReference type="EMBL" id="CP062983">
    <property type="protein sequence ID" value="QPC80960.1"/>
    <property type="molecule type" value="Genomic_DNA"/>
</dbReference>
<evidence type="ECO:0000256" key="1">
    <source>
        <dbReference type="ARBA" id="ARBA00022801"/>
    </source>
</evidence>
<accession>A0A7S8E5Y7</accession>
<sequence length="383" mass="44381">MYMTREKLEEMEAQILAPYALLSKNSKGRVYPDHEPDYRTAFQRDRDRIVHAEAFRKLEYKTQVFVNDLGDYYRTRLTHTLEVAQIGRTLARALGANEDLVETICLAHDLGHPPFGHSGEYILNDLMADHGGFNHNHQSYRVVTELERRYPDWPGLNLSFETLEGIAKHETDYDLSVVADYDPTLCGSLEAQISNIADELAYNAHDLDDGLQAGLLTPQQMEGVAIWRLLCERLDWQGCILSEIDRHRFIRELVGLLVGSVIDETLKTLQAIHAQSPDDVQKHSKNVVGYSVEQANLNRELKDFLYHNMYYHWRVTRMKHRAEHFVQHLFESYIAEPRQLPPDYQAQIDVRGLHRVVADYIASMTDRSAVLEYRRLFDPMTRP</sequence>
<dbReference type="InterPro" id="IPR003607">
    <property type="entry name" value="HD/PDEase_dom"/>
</dbReference>
<keyword evidence="5" id="KW-1185">Reference proteome</keyword>
<feature type="domain" description="HD" evidence="3">
    <location>
        <begin position="76"/>
        <end position="203"/>
    </location>
</feature>
<dbReference type="KEGG" id="pmet:G4Y79_14730"/>
<dbReference type="NCBIfam" id="TIGR01353">
    <property type="entry name" value="dGTP_triPase"/>
    <property type="match status" value="1"/>
</dbReference>
<dbReference type="RefSeq" id="WP_195169035.1">
    <property type="nucleotide sequence ID" value="NZ_CP062983.1"/>
</dbReference>
<dbReference type="Pfam" id="PF13286">
    <property type="entry name" value="HD_assoc"/>
    <property type="match status" value="1"/>
</dbReference>
<dbReference type="NCBIfam" id="NF002326">
    <property type="entry name" value="PRK01286.1-1"/>
    <property type="match status" value="1"/>
</dbReference>
<dbReference type="Gene3D" id="1.10.3210.10">
    <property type="entry name" value="Hypothetical protein af1432"/>
    <property type="match status" value="1"/>
</dbReference>
<dbReference type="SMART" id="SM00471">
    <property type="entry name" value="HDc"/>
    <property type="match status" value="1"/>
</dbReference>
<protein>
    <recommendedName>
        <fullName evidence="2">Deoxyguanosinetriphosphate triphosphohydrolase-like protein</fullName>
    </recommendedName>
</protein>
<gene>
    <name evidence="4" type="ORF">G4Y79_14730</name>
</gene>
<comment type="similarity">
    <text evidence="2">Belongs to the dGTPase family. Type 2 subfamily.</text>
</comment>
<proteinExistence type="inferred from homology"/>
<evidence type="ECO:0000313" key="5">
    <source>
        <dbReference type="Proteomes" id="UP000594468"/>
    </source>
</evidence>
<dbReference type="InterPro" id="IPR050135">
    <property type="entry name" value="dGTPase-like"/>
</dbReference>
<dbReference type="CDD" id="cd00077">
    <property type="entry name" value="HDc"/>
    <property type="match status" value="1"/>
</dbReference>
<evidence type="ECO:0000313" key="4">
    <source>
        <dbReference type="EMBL" id="QPC80960.1"/>
    </source>
</evidence>
<dbReference type="GO" id="GO:0006203">
    <property type="term" value="P:dGTP catabolic process"/>
    <property type="evidence" value="ECO:0007669"/>
    <property type="project" value="TreeGrafter"/>
</dbReference>
<dbReference type="InterPro" id="IPR026875">
    <property type="entry name" value="PHydrolase_assoc_dom"/>
</dbReference>
<keyword evidence="1 2" id="KW-0378">Hydrolase</keyword>
<dbReference type="Proteomes" id="UP000594468">
    <property type="component" value="Chromosome"/>
</dbReference>
<dbReference type="FunFam" id="1.10.3210.10:FF:000024">
    <property type="entry name" value="Deoxyguanosinetriphosphate triphosphohydrolase-like protein"/>
    <property type="match status" value="1"/>
</dbReference>
<dbReference type="AlphaFoldDB" id="A0A7S8E5Y7"/>
<evidence type="ECO:0000259" key="3">
    <source>
        <dbReference type="PROSITE" id="PS51831"/>
    </source>
</evidence>
<dbReference type="InterPro" id="IPR006261">
    <property type="entry name" value="dGTPase"/>
</dbReference>
<dbReference type="Pfam" id="PF01966">
    <property type="entry name" value="HD"/>
    <property type="match status" value="1"/>
</dbReference>
<name>A0A7S8E5Y7_9CHLR</name>
<dbReference type="GO" id="GO:0008832">
    <property type="term" value="F:dGTPase activity"/>
    <property type="evidence" value="ECO:0007669"/>
    <property type="project" value="TreeGrafter"/>
</dbReference>
<reference evidence="4 5" key="1">
    <citation type="submission" date="2020-02" db="EMBL/GenBank/DDBJ databases">
        <authorList>
            <person name="Zheng R.K."/>
            <person name="Sun C.M."/>
        </authorList>
    </citation>
    <scope>NUCLEOTIDE SEQUENCE [LARGE SCALE GENOMIC DNA]</scope>
    <source>
        <strain evidence="5">rifampicinis</strain>
    </source>
</reference>
<evidence type="ECO:0000256" key="2">
    <source>
        <dbReference type="HAMAP-Rule" id="MF_01212"/>
    </source>
</evidence>
<dbReference type="PANTHER" id="PTHR11373:SF43">
    <property type="entry name" value="DEOXYGUANOSINETRIPHOSPHATE TRIPHOSPHOHYDROLASE-LIKE PROTEIN"/>
    <property type="match status" value="1"/>
</dbReference>